<name>A0A1H4CEV4_9BACT</name>
<evidence type="ECO:0000313" key="2">
    <source>
        <dbReference type="Proteomes" id="UP000199656"/>
    </source>
</evidence>
<protein>
    <submittedName>
        <fullName evidence="1">Uncharacterized protein</fullName>
    </submittedName>
</protein>
<accession>A0A1H4CEV4</accession>
<reference evidence="2" key="1">
    <citation type="submission" date="2016-10" db="EMBL/GenBank/DDBJ databases">
        <authorList>
            <person name="Varghese N."/>
            <person name="Submissions S."/>
        </authorList>
    </citation>
    <scope>NUCLEOTIDE SEQUENCE [LARGE SCALE GENOMIC DNA]</scope>
    <source>
        <strain evidence="2">DSM 23920</strain>
    </source>
</reference>
<dbReference type="STRING" id="408074.SAMN05660909_02594"/>
<dbReference type="RefSeq" id="WP_089762199.1">
    <property type="nucleotide sequence ID" value="NZ_BKAT01000007.1"/>
</dbReference>
<dbReference type="Proteomes" id="UP000199656">
    <property type="component" value="Unassembled WGS sequence"/>
</dbReference>
<sequence>MRTFIFPLLGFILCTCLACKTKTGLTNEKSLKRSDNGDVNESHGKIVIKSNSLVKVLSTNWESQNLKPADVIYSKCMEWRLSNESIVAILKHGKPISMRDFHYLYYVLPCEVKGLVQIDSSQYSYRINAGSFFTISNKDTTLYFGCNSPEFKDKFLMEGDNPDTDQGL</sequence>
<keyword evidence="2" id="KW-1185">Reference proteome</keyword>
<dbReference type="OrthoDB" id="665442at2"/>
<gene>
    <name evidence="1" type="ORF">SAMN05660909_02594</name>
</gene>
<organism evidence="1 2">
    <name type="scientific">Chitinophaga terrae</name>
    <name type="common">ex Kim and Jung 2007</name>
    <dbReference type="NCBI Taxonomy" id="408074"/>
    <lineage>
        <taxon>Bacteria</taxon>
        <taxon>Pseudomonadati</taxon>
        <taxon>Bacteroidota</taxon>
        <taxon>Chitinophagia</taxon>
        <taxon>Chitinophagales</taxon>
        <taxon>Chitinophagaceae</taxon>
        <taxon>Chitinophaga</taxon>
    </lineage>
</organism>
<dbReference type="AlphaFoldDB" id="A0A1H4CEV4"/>
<proteinExistence type="predicted"/>
<dbReference type="EMBL" id="FNRL01000010">
    <property type="protein sequence ID" value="SEA58853.1"/>
    <property type="molecule type" value="Genomic_DNA"/>
</dbReference>
<evidence type="ECO:0000313" key="1">
    <source>
        <dbReference type="EMBL" id="SEA58853.1"/>
    </source>
</evidence>